<feature type="transmembrane region" description="Helical" evidence="1">
    <location>
        <begin position="323"/>
        <end position="343"/>
    </location>
</feature>
<dbReference type="Proteomes" id="UP000827889">
    <property type="component" value="Chromosome 4"/>
</dbReference>
<dbReference type="GeneID" id="115736074"/>
<dbReference type="InterPro" id="IPR007658">
    <property type="entry name" value="DUF594"/>
</dbReference>
<proteinExistence type="predicted"/>
<keyword evidence="1" id="KW-0812">Transmembrane</keyword>
<name>A0A8B8NLS5_9MYRT</name>
<feature type="transmembrane region" description="Helical" evidence="1">
    <location>
        <begin position="41"/>
        <end position="62"/>
    </location>
</feature>
<feature type="domain" description="DUF4220" evidence="2">
    <location>
        <begin position="77"/>
        <end position="393"/>
    </location>
</feature>
<dbReference type="AlphaFoldDB" id="A0A8B8NLS5"/>
<dbReference type="RefSeq" id="XP_030523450.2">
    <property type="nucleotide sequence ID" value="XM_030667590.2"/>
</dbReference>
<dbReference type="Pfam" id="PF04578">
    <property type="entry name" value="DUF594"/>
    <property type="match status" value="1"/>
</dbReference>
<keyword evidence="1" id="KW-1133">Transmembrane helix</keyword>
<feature type="transmembrane region" description="Helical" evidence="1">
    <location>
        <begin position="74"/>
        <end position="92"/>
    </location>
</feature>
<evidence type="ECO:0000256" key="1">
    <source>
        <dbReference type="SAM" id="Phobius"/>
    </source>
</evidence>
<dbReference type="InterPro" id="IPR025315">
    <property type="entry name" value="DUF4220"/>
</dbReference>
<feature type="transmembrane region" description="Helical" evidence="1">
    <location>
        <begin position="169"/>
        <end position="188"/>
    </location>
</feature>
<organism evidence="3 4">
    <name type="scientific">Rhodamnia argentea</name>
    <dbReference type="NCBI Taxonomy" id="178133"/>
    <lineage>
        <taxon>Eukaryota</taxon>
        <taxon>Viridiplantae</taxon>
        <taxon>Streptophyta</taxon>
        <taxon>Embryophyta</taxon>
        <taxon>Tracheophyta</taxon>
        <taxon>Spermatophyta</taxon>
        <taxon>Magnoliopsida</taxon>
        <taxon>eudicotyledons</taxon>
        <taxon>Gunneridae</taxon>
        <taxon>Pentapetalae</taxon>
        <taxon>rosids</taxon>
        <taxon>malvids</taxon>
        <taxon>Myrtales</taxon>
        <taxon>Myrtaceae</taxon>
        <taxon>Myrtoideae</taxon>
        <taxon>Myrteae</taxon>
        <taxon>Australasian group</taxon>
        <taxon>Rhodamnia</taxon>
    </lineage>
</organism>
<sequence>MMTMIGTTTGVGHHATVKSMLRSGCHHKGWASKMMCLWDDWSIQLFVLLGFIFQIVLAVLGSRRKISSADSTRFFIWASYLLASYFATLALGKLTVVSFNKSEEEYDTELKALLAPLILLQLGYPDSITAYSVEDNRLSTRRVLNLILTFSFVVWILRRSWKTSIQMTLYFPMLVAGIIKYGETIWALSSVYDENTNLKQEDFDQEKEMYSEATHFRREIPNLEIFLKAYYRFDCLKPHLADWLKQPFFLKRRSMLIDQSSPEDVFLITDMELGFMYDVLYTKAPVLYTGCGIALRVLGYFSLLLTLGGFVGLFFEKHWRDPYIIYTFGLLVGVALLETYQLLKLFCSDWVIVRYNKLFKNAMLLKFLKFLVKRSLKKERWSNTIPQFNFLDFCQADRGPWLFRILRFFGMGDKFRKRWAPNSVGFPEYLKGFLLEDIKMFETKRYGLPFRKRGEWSLDIHEPVDNLKGSIEMAFDRSIIVWHIATHVCYYSCNKNSKRKEASKLISNYMMFLLVRHPSMLSLTTADLTFSHAYTKFMKFLNRIPQHQHRKEKVLEVLSGPERVQESDSEGSLETVITRGWNLLEEAQELVRELESRTDTWELVSRVWAEMLCFAAYNCQRYHHLKLLRRGGGIITHVWLLLTHKTDKFKTIKSRNIEIE</sequence>
<gene>
    <name evidence="4" type="primary">LOC115736074</name>
</gene>
<accession>A0A8B8NLS5</accession>
<dbReference type="KEGG" id="rarg:115736074"/>
<dbReference type="Pfam" id="PF13968">
    <property type="entry name" value="DUF4220"/>
    <property type="match status" value="1"/>
</dbReference>
<evidence type="ECO:0000259" key="2">
    <source>
        <dbReference type="Pfam" id="PF13968"/>
    </source>
</evidence>
<evidence type="ECO:0000313" key="4">
    <source>
        <dbReference type="RefSeq" id="XP_030523450.2"/>
    </source>
</evidence>
<keyword evidence="1" id="KW-0472">Membrane</keyword>
<protein>
    <submittedName>
        <fullName evidence="4">Uncharacterized protein LOC115736074</fullName>
    </submittedName>
</protein>
<evidence type="ECO:0000313" key="3">
    <source>
        <dbReference type="Proteomes" id="UP000827889"/>
    </source>
</evidence>
<reference evidence="4" key="1">
    <citation type="submission" date="2025-08" db="UniProtKB">
        <authorList>
            <consortium name="RefSeq"/>
        </authorList>
    </citation>
    <scope>IDENTIFICATION</scope>
    <source>
        <tissue evidence="4">Leaf</tissue>
    </source>
</reference>
<dbReference type="PANTHER" id="PTHR31325">
    <property type="entry name" value="OS01G0798800 PROTEIN-RELATED"/>
    <property type="match status" value="1"/>
</dbReference>
<keyword evidence="3" id="KW-1185">Reference proteome</keyword>
<feature type="transmembrane region" description="Helical" evidence="1">
    <location>
        <begin position="139"/>
        <end position="157"/>
    </location>
</feature>
<feature type="transmembrane region" description="Helical" evidence="1">
    <location>
        <begin position="286"/>
        <end position="311"/>
    </location>
</feature>